<dbReference type="STRING" id="692275.N1QMA7"/>
<dbReference type="eggNOG" id="ENOG502RV2P">
    <property type="taxonomic scope" value="Eukaryota"/>
</dbReference>
<evidence type="ECO:0008006" key="3">
    <source>
        <dbReference type="Google" id="ProtNLM"/>
    </source>
</evidence>
<dbReference type="RefSeq" id="XP_016765159.1">
    <property type="nucleotide sequence ID" value="XM_016908486.1"/>
</dbReference>
<dbReference type="AlphaFoldDB" id="N1QMA7"/>
<feature type="non-terminal residue" evidence="1">
    <location>
        <position position="1"/>
    </location>
</feature>
<accession>N1QMA7</accession>
<dbReference type="Proteomes" id="UP000016931">
    <property type="component" value="Unassembled WGS sequence"/>
</dbReference>
<organism evidence="1 2">
    <name type="scientific">Sphaerulina musiva (strain SO2202)</name>
    <name type="common">Poplar stem canker fungus</name>
    <name type="synonym">Septoria musiva</name>
    <dbReference type="NCBI Taxonomy" id="692275"/>
    <lineage>
        <taxon>Eukaryota</taxon>
        <taxon>Fungi</taxon>
        <taxon>Dikarya</taxon>
        <taxon>Ascomycota</taxon>
        <taxon>Pezizomycotina</taxon>
        <taxon>Dothideomycetes</taxon>
        <taxon>Dothideomycetidae</taxon>
        <taxon>Mycosphaerellales</taxon>
        <taxon>Mycosphaerellaceae</taxon>
        <taxon>Sphaerulina</taxon>
    </lineage>
</organism>
<name>N1QMA7_SPHMS</name>
<dbReference type="GeneID" id="27905623"/>
<dbReference type="OMA" id="MQFHERV"/>
<keyword evidence="2" id="KW-1185">Reference proteome</keyword>
<evidence type="ECO:0000313" key="2">
    <source>
        <dbReference type="Proteomes" id="UP000016931"/>
    </source>
</evidence>
<dbReference type="OrthoDB" id="5582218at2759"/>
<protein>
    <recommendedName>
        <fullName evidence="3">PXA domain-containing protein</fullName>
    </recommendedName>
</protein>
<proteinExistence type="predicted"/>
<gene>
    <name evidence="1" type="ORF">SEPMUDRAFT_32155</name>
</gene>
<sequence>RLLSMQFHERVLTSRWIPTLFEAARRAIFPNNILAPARTTPTEDEIAQIKHECAAALVDSIPDVVRTTFFATRDMDQMRADVESDLDLFGLAYLNKHLVVRVVELLVVRLFPELGSL</sequence>
<dbReference type="HOGENOM" id="CLU_128875_0_0_1"/>
<dbReference type="EMBL" id="KB456260">
    <property type="protein sequence ID" value="EMF17038.1"/>
    <property type="molecule type" value="Genomic_DNA"/>
</dbReference>
<evidence type="ECO:0000313" key="1">
    <source>
        <dbReference type="EMBL" id="EMF17038.1"/>
    </source>
</evidence>
<reference evidence="1 2" key="1">
    <citation type="journal article" date="2012" name="PLoS Pathog.">
        <title>Diverse lifestyles and strategies of plant pathogenesis encoded in the genomes of eighteen Dothideomycetes fungi.</title>
        <authorList>
            <person name="Ohm R.A."/>
            <person name="Feau N."/>
            <person name="Henrissat B."/>
            <person name="Schoch C.L."/>
            <person name="Horwitz B.A."/>
            <person name="Barry K.W."/>
            <person name="Condon B.J."/>
            <person name="Copeland A.C."/>
            <person name="Dhillon B."/>
            <person name="Glaser F."/>
            <person name="Hesse C.N."/>
            <person name="Kosti I."/>
            <person name="LaButti K."/>
            <person name="Lindquist E.A."/>
            <person name="Lucas S."/>
            <person name="Salamov A.A."/>
            <person name="Bradshaw R.E."/>
            <person name="Ciuffetti L."/>
            <person name="Hamelin R.C."/>
            <person name="Kema G.H.J."/>
            <person name="Lawrence C."/>
            <person name="Scott J.A."/>
            <person name="Spatafora J.W."/>
            <person name="Turgeon B.G."/>
            <person name="de Wit P.J.G.M."/>
            <person name="Zhong S."/>
            <person name="Goodwin S.B."/>
            <person name="Grigoriev I.V."/>
        </authorList>
    </citation>
    <scope>NUCLEOTIDE SEQUENCE [LARGE SCALE GENOMIC DNA]</scope>
    <source>
        <strain evidence="1 2">SO2202</strain>
    </source>
</reference>